<gene>
    <name evidence="2" type="ORF">J1C55_13085</name>
</gene>
<dbReference type="InterPro" id="IPR037401">
    <property type="entry name" value="SnoaL-like"/>
</dbReference>
<dbReference type="Pfam" id="PF12680">
    <property type="entry name" value="SnoaL_2"/>
    <property type="match status" value="1"/>
</dbReference>
<sequence length="154" mass="18097">MDNKELIKKFYTSFSNGDINGMRECYHKDIVFQDPVFGTLKKEKVNNMWEMLLSRRTKSTKINFDNIQASIENGSANWVAEYNFGEKNRKVINRVSANFKFKDGKIIEHVDTFNLWKWTQQALGFSGYLIGWTSFMKTKIQKTTNKQLNAFIEK</sequence>
<reference evidence="3" key="1">
    <citation type="submission" date="2021-03" db="EMBL/GenBank/DDBJ databases">
        <title>Genome of Cognatishimia sp. F0-27.</title>
        <authorList>
            <person name="Ping X."/>
        </authorList>
    </citation>
    <scope>NUCLEOTIDE SEQUENCE [LARGE SCALE GENOMIC DNA]</scope>
    <source>
        <strain evidence="3">E313</strain>
    </source>
</reference>
<evidence type="ECO:0000259" key="1">
    <source>
        <dbReference type="Pfam" id="PF12680"/>
    </source>
</evidence>
<feature type="domain" description="SnoaL-like" evidence="1">
    <location>
        <begin position="8"/>
        <end position="109"/>
    </location>
</feature>
<name>A0ABS8EQM5_9FLAO</name>
<dbReference type="Gene3D" id="3.10.450.50">
    <property type="match status" value="1"/>
</dbReference>
<protein>
    <submittedName>
        <fullName evidence="2">Nuclear transport factor 2 family protein</fullName>
    </submittedName>
</protein>
<keyword evidence="3" id="KW-1185">Reference proteome</keyword>
<evidence type="ECO:0000313" key="2">
    <source>
        <dbReference type="EMBL" id="MCC1485534.1"/>
    </source>
</evidence>
<dbReference type="SUPFAM" id="SSF54427">
    <property type="entry name" value="NTF2-like"/>
    <property type="match status" value="1"/>
</dbReference>
<dbReference type="RefSeq" id="WP_227478026.1">
    <property type="nucleotide sequence ID" value="NZ_JAFMPT010000026.1"/>
</dbReference>
<dbReference type="Proteomes" id="UP000778797">
    <property type="component" value="Unassembled WGS sequence"/>
</dbReference>
<proteinExistence type="predicted"/>
<reference evidence="3" key="2">
    <citation type="submission" date="2023-07" db="EMBL/GenBank/DDBJ databases">
        <title>Genome of Winogradskyella sp. E313.</title>
        <authorList>
            <person name="Zhou Y."/>
        </authorList>
    </citation>
    <scope>NUCLEOTIDE SEQUENCE [LARGE SCALE GENOMIC DNA]</scope>
    <source>
        <strain evidence="3">E313</strain>
    </source>
</reference>
<dbReference type="EMBL" id="JAFMPT010000026">
    <property type="protein sequence ID" value="MCC1485534.1"/>
    <property type="molecule type" value="Genomic_DNA"/>
</dbReference>
<evidence type="ECO:0000313" key="3">
    <source>
        <dbReference type="Proteomes" id="UP000778797"/>
    </source>
</evidence>
<comment type="caution">
    <text evidence="2">The sequence shown here is derived from an EMBL/GenBank/DDBJ whole genome shotgun (WGS) entry which is preliminary data.</text>
</comment>
<organism evidence="2 3">
    <name type="scientific">Winogradskyella immobilis</name>
    <dbReference type="NCBI Taxonomy" id="2816852"/>
    <lineage>
        <taxon>Bacteria</taxon>
        <taxon>Pseudomonadati</taxon>
        <taxon>Bacteroidota</taxon>
        <taxon>Flavobacteriia</taxon>
        <taxon>Flavobacteriales</taxon>
        <taxon>Flavobacteriaceae</taxon>
        <taxon>Winogradskyella</taxon>
    </lineage>
</organism>
<dbReference type="InterPro" id="IPR032710">
    <property type="entry name" value="NTF2-like_dom_sf"/>
</dbReference>
<accession>A0ABS8EQM5</accession>